<dbReference type="OrthoDB" id="7876207at2"/>
<dbReference type="AlphaFoldDB" id="A0A1Y5RYI4"/>
<evidence type="ECO:0000313" key="3">
    <source>
        <dbReference type="Proteomes" id="UP000193900"/>
    </source>
</evidence>
<dbReference type="EMBL" id="FWFZ01000003">
    <property type="protein sequence ID" value="SLN27912.1"/>
    <property type="molecule type" value="Genomic_DNA"/>
</dbReference>
<protein>
    <recommendedName>
        <fullName evidence="4">TadE-like protein</fullName>
    </recommendedName>
</protein>
<reference evidence="2 3" key="1">
    <citation type="submission" date="2017-03" db="EMBL/GenBank/DDBJ databases">
        <authorList>
            <person name="Afonso C.L."/>
            <person name="Miller P.J."/>
            <person name="Scott M.A."/>
            <person name="Spackman E."/>
            <person name="Goraichik I."/>
            <person name="Dimitrov K.M."/>
            <person name="Suarez D.L."/>
            <person name="Swayne D.E."/>
        </authorList>
    </citation>
    <scope>NUCLEOTIDE SEQUENCE [LARGE SCALE GENOMIC DNA]</scope>
    <source>
        <strain evidence="2 3">CECT 7023</strain>
    </source>
</reference>
<proteinExistence type="predicted"/>
<evidence type="ECO:0008006" key="4">
    <source>
        <dbReference type="Google" id="ProtNLM"/>
    </source>
</evidence>
<gene>
    <name evidence="2" type="ORF">ROA7023_00917</name>
</gene>
<feature type="transmembrane region" description="Helical" evidence="1">
    <location>
        <begin position="21"/>
        <end position="43"/>
    </location>
</feature>
<keyword evidence="1" id="KW-1133">Transmembrane helix</keyword>
<keyword evidence="1" id="KW-0812">Transmembrane</keyword>
<keyword evidence="1" id="KW-0472">Membrane</keyword>
<accession>A0A1Y5RYI4</accession>
<name>A0A1Y5RYI4_9RHOB</name>
<organism evidence="2 3">
    <name type="scientific">Roseisalinus antarcticus</name>
    <dbReference type="NCBI Taxonomy" id="254357"/>
    <lineage>
        <taxon>Bacteria</taxon>
        <taxon>Pseudomonadati</taxon>
        <taxon>Pseudomonadota</taxon>
        <taxon>Alphaproteobacteria</taxon>
        <taxon>Rhodobacterales</taxon>
        <taxon>Roseobacteraceae</taxon>
        <taxon>Roseisalinus</taxon>
    </lineage>
</organism>
<sequence>MILRKLLSRLSRLRSDERGSIAVEAVLVFPLLTWCYLASFVFFDAFKAQSTNDKAAFAVADILSRETAMINDDYLASLRDVHALMTFSRKPNRLRFSVIEWDEDDNRHHVIWSEIVGAAGKTPLEEVDVEPESAVAAKMPAMSDGEKLIVVETWLAYEPAFNIGLDAFVFDGFTVIRPRYAPQLCFDNDNSGDINTALC</sequence>
<dbReference type="RefSeq" id="WP_085877831.1">
    <property type="nucleotide sequence ID" value="NZ_FWFZ01000003.1"/>
</dbReference>
<evidence type="ECO:0000256" key="1">
    <source>
        <dbReference type="SAM" id="Phobius"/>
    </source>
</evidence>
<dbReference type="Proteomes" id="UP000193900">
    <property type="component" value="Unassembled WGS sequence"/>
</dbReference>
<keyword evidence="3" id="KW-1185">Reference proteome</keyword>
<evidence type="ECO:0000313" key="2">
    <source>
        <dbReference type="EMBL" id="SLN27912.1"/>
    </source>
</evidence>